<proteinExistence type="predicted"/>
<dbReference type="Proteomes" id="UP000000684">
    <property type="component" value="Chromosome"/>
</dbReference>
<evidence type="ECO:0008006" key="4">
    <source>
        <dbReference type="Google" id="ProtNLM"/>
    </source>
</evidence>
<gene>
    <name evidence="2" type="ordered locus">Sfri_0287</name>
</gene>
<dbReference type="GeneID" id="41835658"/>
<dbReference type="OrthoDB" id="6265423at2"/>
<name>Q089B5_SHEFN</name>
<feature type="chain" id="PRO_5004166607" description="DUF2780 domain-containing protein" evidence="1">
    <location>
        <begin position="23"/>
        <end position="187"/>
    </location>
</feature>
<dbReference type="HOGENOM" id="CLU_129230_0_0_6"/>
<sequence length="187" mass="19206" precursor="true">MKLASALPVLFTVFAFSAPASAGWLDNVAEITKKPVTEQAKTIALSETIEQSETTEQSSALVGDVMSQLGLSQTQAEGGLGSLLSLAQTNLGENDFSQLSDSIPNADGLLAAVPALSSDSGMSGLLSQAGNLGSALQGSAMVYDAFEKLGISKEYITPMVDIAKNYLQQSGGDGTVDLLMKGLGSVL</sequence>
<organism evidence="2 3">
    <name type="scientific">Shewanella frigidimarina (strain NCIMB 400)</name>
    <dbReference type="NCBI Taxonomy" id="318167"/>
    <lineage>
        <taxon>Bacteria</taxon>
        <taxon>Pseudomonadati</taxon>
        <taxon>Pseudomonadota</taxon>
        <taxon>Gammaproteobacteria</taxon>
        <taxon>Alteromonadales</taxon>
        <taxon>Shewanellaceae</taxon>
        <taxon>Shewanella</taxon>
    </lineage>
</organism>
<evidence type="ECO:0000313" key="2">
    <source>
        <dbReference type="EMBL" id="ABI70150.1"/>
    </source>
</evidence>
<evidence type="ECO:0000256" key="1">
    <source>
        <dbReference type="SAM" id="SignalP"/>
    </source>
</evidence>
<reference evidence="2 3" key="1">
    <citation type="submission" date="2006-08" db="EMBL/GenBank/DDBJ databases">
        <title>Complete sequence of Shewanella frigidimarina NCIMB 400.</title>
        <authorList>
            <consortium name="US DOE Joint Genome Institute"/>
            <person name="Copeland A."/>
            <person name="Lucas S."/>
            <person name="Lapidus A."/>
            <person name="Barry K."/>
            <person name="Detter J.C."/>
            <person name="Glavina del Rio T."/>
            <person name="Hammon N."/>
            <person name="Israni S."/>
            <person name="Dalin E."/>
            <person name="Tice H."/>
            <person name="Pitluck S."/>
            <person name="Fredrickson J.K."/>
            <person name="Kolker E."/>
            <person name="McCuel L.A."/>
            <person name="DiChristina T."/>
            <person name="Nealson K.H."/>
            <person name="Newman D."/>
            <person name="Tiedje J.M."/>
            <person name="Zhou J."/>
            <person name="Romine M.F."/>
            <person name="Culley D.E."/>
            <person name="Serres M."/>
            <person name="Chertkov O."/>
            <person name="Brettin T."/>
            <person name="Bruce D."/>
            <person name="Han C."/>
            <person name="Tapia R."/>
            <person name="Gilna P."/>
            <person name="Schmutz J."/>
            <person name="Larimer F."/>
            <person name="Land M."/>
            <person name="Hauser L."/>
            <person name="Kyrpides N."/>
            <person name="Mikhailova N."/>
            <person name="Richardson P."/>
        </authorList>
    </citation>
    <scope>NUCLEOTIDE SEQUENCE [LARGE SCALE GENOMIC DNA]</scope>
    <source>
        <strain evidence="2 3">NCIMB 400</strain>
    </source>
</reference>
<dbReference type="RefSeq" id="WP_011635777.1">
    <property type="nucleotide sequence ID" value="NC_008345.1"/>
</dbReference>
<feature type="signal peptide" evidence="1">
    <location>
        <begin position="1"/>
        <end position="22"/>
    </location>
</feature>
<evidence type="ECO:0000313" key="3">
    <source>
        <dbReference type="Proteomes" id="UP000000684"/>
    </source>
</evidence>
<dbReference type="AlphaFoldDB" id="Q089B5"/>
<dbReference type="KEGG" id="sfr:Sfri_0287"/>
<dbReference type="eggNOG" id="ENOG5032X0F">
    <property type="taxonomic scope" value="Bacteria"/>
</dbReference>
<dbReference type="STRING" id="318167.Sfri_0287"/>
<accession>Q089B5</accession>
<dbReference type="Pfam" id="PF11075">
    <property type="entry name" value="DUF2780"/>
    <property type="match status" value="1"/>
</dbReference>
<keyword evidence="3" id="KW-1185">Reference proteome</keyword>
<dbReference type="InterPro" id="IPR021302">
    <property type="entry name" value="DUF2780_VcgC/VcgE"/>
</dbReference>
<protein>
    <recommendedName>
        <fullName evidence="4">DUF2780 domain-containing protein</fullName>
    </recommendedName>
</protein>
<dbReference type="EMBL" id="CP000447">
    <property type="protein sequence ID" value="ABI70150.1"/>
    <property type="molecule type" value="Genomic_DNA"/>
</dbReference>
<keyword evidence="1" id="KW-0732">Signal</keyword>